<gene>
    <name evidence="2" type="ORF">H7U12_01150</name>
</gene>
<dbReference type="Proteomes" id="UP000659698">
    <property type="component" value="Unassembled WGS sequence"/>
</dbReference>
<feature type="compositionally biased region" description="Basic and acidic residues" evidence="1">
    <location>
        <begin position="98"/>
        <end position="109"/>
    </location>
</feature>
<dbReference type="RefSeq" id="WP_186631605.1">
    <property type="nucleotide sequence ID" value="NZ_JACOAF010000003.1"/>
</dbReference>
<feature type="compositionally biased region" description="Polar residues" evidence="1">
    <location>
        <begin position="1"/>
        <end position="11"/>
    </location>
</feature>
<comment type="caution">
    <text evidence="2">The sequence shown here is derived from an EMBL/GenBank/DDBJ whole genome shotgun (WGS) entry which is preliminary data.</text>
</comment>
<organism evidence="2 3">
    <name type="scientific">Rufibacter sediminis</name>
    <dbReference type="NCBI Taxonomy" id="2762756"/>
    <lineage>
        <taxon>Bacteria</taxon>
        <taxon>Pseudomonadati</taxon>
        <taxon>Bacteroidota</taxon>
        <taxon>Cytophagia</taxon>
        <taxon>Cytophagales</taxon>
        <taxon>Hymenobacteraceae</taxon>
        <taxon>Rufibacter</taxon>
    </lineage>
</organism>
<accession>A0ABR6VM33</accession>
<reference evidence="2 3" key="1">
    <citation type="journal article" date="2019" name="Int. J. Syst. Evol. Microbiol.">
        <title>Rufibacter sediminis sp. nov., isolated from freshwater lake sediment.</title>
        <authorList>
            <person name="Qu J.H."/>
            <person name="Zhang L.J."/>
            <person name="Fu Y.H."/>
            <person name="Li H.F."/>
        </authorList>
    </citation>
    <scope>NUCLEOTIDE SEQUENCE [LARGE SCALE GENOMIC DNA]</scope>
    <source>
        <strain evidence="2 3">H-1</strain>
    </source>
</reference>
<dbReference type="EMBL" id="JACOAF010000003">
    <property type="protein sequence ID" value="MBC3538265.1"/>
    <property type="molecule type" value="Genomic_DNA"/>
</dbReference>
<evidence type="ECO:0000256" key="1">
    <source>
        <dbReference type="SAM" id="MobiDB-lite"/>
    </source>
</evidence>
<feature type="region of interest" description="Disordered" evidence="1">
    <location>
        <begin position="1"/>
        <end position="129"/>
    </location>
</feature>
<feature type="compositionally biased region" description="Basic and acidic residues" evidence="1">
    <location>
        <begin position="76"/>
        <end position="89"/>
    </location>
</feature>
<protein>
    <submittedName>
        <fullName evidence="2">Uncharacterized protein</fullName>
    </submittedName>
</protein>
<name>A0ABR6VM33_9BACT</name>
<proteinExistence type="predicted"/>
<keyword evidence="3" id="KW-1185">Reference proteome</keyword>
<evidence type="ECO:0000313" key="2">
    <source>
        <dbReference type="EMBL" id="MBC3538265.1"/>
    </source>
</evidence>
<feature type="compositionally biased region" description="Low complexity" evidence="1">
    <location>
        <begin position="55"/>
        <end position="72"/>
    </location>
</feature>
<sequence>MAEQENNGNSQSEKKEVKKQGAPKFGKARIVVSQASREAARSNMAGEAMVKSMKTETAPVAEPETPTPEITPLVDIDFKGESRGEERTENNSATEPVDAEKSAAPEGKKARAAARKAAPSAENQPEETKNVRLLSSLWLDAKFNLVQLNGSGGPSNLTDYAEEAFRLYEKHLLKTGKINRSRTDK</sequence>
<evidence type="ECO:0000313" key="3">
    <source>
        <dbReference type="Proteomes" id="UP000659698"/>
    </source>
</evidence>